<organism evidence="1 2">
    <name type="scientific">Sphingobacterium griseoflavum</name>
    <dbReference type="NCBI Taxonomy" id="1474952"/>
    <lineage>
        <taxon>Bacteria</taxon>
        <taxon>Pseudomonadati</taxon>
        <taxon>Bacteroidota</taxon>
        <taxon>Sphingobacteriia</taxon>
        <taxon>Sphingobacteriales</taxon>
        <taxon>Sphingobacteriaceae</taxon>
        <taxon>Sphingobacterium</taxon>
    </lineage>
</organism>
<dbReference type="Proteomes" id="UP000620550">
    <property type="component" value="Unassembled WGS sequence"/>
</dbReference>
<name>A0ABQ3HSY1_9SPHI</name>
<dbReference type="EMBL" id="BNAF01000004">
    <property type="protein sequence ID" value="GHE31216.1"/>
    <property type="molecule type" value="Genomic_DNA"/>
</dbReference>
<evidence type="ECO:0008006" key="3">
    <source>
        <dbReference type="Google" id="ProtNLM"/>
    </source>
</evidence>
<keyword evidence="2" id="KW-1185">Reference proteome</keyword>
<dbReference type="PROSITE" id="PS51257">
    <property type="entry name" value="PROKAR_LIPOPROTEIN"/>
    <property type="match status" value="1"/>
</dbReference>
<gene>
    <name evidence="1" type="ORF">GCM10017764_12890</name>
</gene>
<sequence>MKRLLLLLVGTIAFVACKKDDNQQDLIYGRWYEFSQEYIERDLETGAVRVDRDTVEDSQDYLEFTTDGKVLSSVNRPGTFTHTNDSLFITVVYDNGSETLPLKYRISGDQLTITQSSTRQYEVLEQSLTYKKR</sequence>
<evidence type="ECO:0000313" key="1">
    <source>
        <dbReference type="EMBL" id="GHE31216.1"/>
    </source>
</evidence>
<comment type="caution">
    <text evidence="1">The sequence shown here is derived from an EMBL/GenBank/DDBJ whole genome shotgun (WGS) entry which is preliminary data.</text>
</comment>
<proteinExistence type="predicted"/>
<dbReference type="RefSeq" id="WP_189625817.1">
    <property type="nucleotide sequence ID" value="NZ_BNAF01000004.1"/>
</dbReference>
<accession>A0ABQ3HSY1</accession>
<reference evidence="2" key="1">
    <citation type="journal article" date="2019" name="Int. J. Syst. Evol. Microbiol.">
        <title>The Global Catalogue of Microorganisms (GCM) 10K type strain sequencing project: providing services to taxonomists for standard genome sequencing and annotation.</title>
        <authorList>
            <consortium name="The Broad Institute Genomics Platform"/>
            <consortium name="The Broad Institute Genome Sequencing Center for Infectious Disease"/>
            <person name="Wu L."/>
            <person name="Ma J."/>
        </authorList>
    </citation>
    <scope>NUCLEOTIDE SEQUENCE [LARGE SCALE GENOMIC DNA]</scope>
    <source>
        <strain evidence="2">CGMCC 1.12966</strain>
    </source>
</reference>
<evidence type="ECO:0000313" key="2">
    <source>
        <dbReference type="Proteomes" id="UP000620550"/>
    </source>
</evidence>
<protein>
    <recommendedName>
        <fullName evidence="3">Lipocalin-like domain-containing protein</fullName>
    </recommendedName>
</protein>